<name>A0AAV9B9K8_ACOGR</name>
<dbReference type="EMBL" id="JAUJYN010000004">
    <property type="protein sequence ID" value="KAK1272931.1"/>
    <property type="molecule type" value="Genomic_DNA"/>
</dbReference>
<proteinExistence type="predicted"/>
<dbReference type="PRINTS" id="PR00404">
    <property type="entry name" value="MADSDOMAIN"/>
</dbReference>
<keyword evidence="6" id="KW-0175">Coiled coil</keyword>
<keyword evidence="7" id="KW-0812">Transmembrane</keyword>
<evidence type="ECO:0000256" key="5">
    <source>
        <dbReference type="ARBA" id="ARBA00023242"/>
    </source>
</evidence>
<dbReference type="GO" id="GO:0045944">
    <property type="term" value="P:positive regulation of transcription by RNA polymerase II"/>
    <property type="evidence" value="ECO:0007669"/>
    <property type="project" value="InterPro"/>
</dbReference>
<keyword evidence="7" id="KW-1133">Transmembrane helix</keyword>
<dbReference type="SMART" id="SM00432">
    <property type="entry name" value="MADS"/>
    <property type="match status" value="1"/>
</dbReference>
<sequence>MARKKTKMAYITDDANRRRTFAKRKKGLLKKVSELSVLCGVPACALVTAPGDPNHDIWPSIVGADGLISQLKDLPAPDQDKRSLDQEKYLARTLSRLRDQLRKVEKENQEAEAKAEVLRCLCGADDDARGARADVREVCALVEGTARAVAEQIQLVSGCSLAVVEGPPPPPPPPPEVNNAWGGVGDVYNNNGNNEFYFTYNFNNYGSYGGFFVLPVWACVLKFCWIGFCFFL</sequence>
<dbReference type="GO" id="GO:0000981">
    <property type="term" value="F:DNA-binding transcription factor activity, RNA polymerase II-specific"/>
    <property type="evidence" value="ECO:0007669"/>
    <property type="project" value="InterPro"/>
</dbReference>
<dbReference type="PROSITE" id="PS50066">
    <property type="entry name" value="MADS_BOX_2"/>
    <property type="match status" value="1"/>
</dbReference>
<evidence type="ECO:0000256" key="3">
    <source>
        <dbReference type="ARBA" id="ARBA00023125"/>
    </source>
</evidence>
<organism evidence="9 10">
    <name type="scientific">Acorus gramineus</name>
    <name type="common">Dwarf sweet flag</name>
    <dbReference type="NCBI Taxonomy" id="55184"/>
    <lineage>
        <taxon>Eukaryota</taxon>
        <taxon>Viridiplantae</taxon>
        <taxon>Streptophyta</taxon>
        <taxon>Embryophyta</taxon>
        <taxon>Tracheophyta</taxon>
        <taxon>Spermatophyta</taxon>
        <taxon>Magnoliopsida</taxon>
        <taxon>Liliopsida</taxon>
        <taxon>Acoraceae</taxon>
        <taxon>Acorus</taxon>
    </lineage>
</organism>
<reference evidence="9" key="2">
    <citation type="submission" date="2023-06" db="EMBL/GenBank/DDBJ databases">
        <authorList>
            <person name="Ma L."/>
            <person name="Liu K.-W."/>
            <person name="Li Z."/>
            <person name="Hsiao Y.-Y."/>
            <person name="Qi Y."/>
            <person name="Fu T."/>
            <person name="Tang G."/>
            <person name="Zhang D."/>
            <person name="Sun W.-H."/>
            <person name="Liu D.-K."/>
            <person name="Li Y."/>
            <person name="Chen G.-Z."/>
            <person name="Liu X.-D."/>
            <person name="Liao X.-Y."/>
            <person name="Jiang Y.-T."/>
            <person name="Yu X."/>
            <person name="Hao Y."/>
            <person name="Huang J."/>
            <person name="Zhao X.-W."/>
            <person name="Ke S."/>
            <person name="Chen Y.-Y."/>
            <person name="Wu W.-L."/>
            <person name="Hsu J.-L."/>
            <person name="Lin Y.-F."/>
            <person name="Huang M.-D."/>
            <person name="Li C.-Y."/>
            <person name="Huang L."/>
            <person name="Wang Z.-W."/>
            <person name="Zhao X."/>
            <person name="Zhong W.-Y."/>
            <person name="Peng D.-H."/>
            <person name="Ahmad S."/>
            <person name="Lan S."/>
            <person name="Zhang J.-S."/>
            <person name="Tsai W.-C."/>
            <person name="Van De Peer Y."/>
            <person name="Liu Z.-J."/>
        </authorList>
    </citation>
    <scope>NUCLEOTIDE SEQUENCE</scope>
    <source>
        <strain evidence="9">SCP</strain>
        <tissue evidence="9">Leaves</tissue>
    </source>
</reference>
<dbReference type="InterPro" id="IPR002100">
    <property type="entry name" value="TF_MADSbox"/>
</dbReference>
<dbReference type="PANTHER" id="PTHR11945:SF387">
    <property type="entry name" value="AGAMOUS-LIKE MADS-BOX PROTEIN AGL80"/>
    <property type="match status" value="1"/>
</dbReference>
<feature type="domain" description="MADS-box" evidence="8">
    <location>
        <begin position="1"/>
        <end position="49"/>
    </location>
</feature>
<evidence type="ECO:0000256" key="4">
    <source>
        <dbReference type="ARBA" id="ARBA00023163"/>
    </source>
</evidence>
<feature type="coiled-coil region" evidence="6">
    <location>
        <begin position="87"/>
        <end position="121"/>
    </location>
</feature>
<evidence type="ECO:0000313" key="10">
    <source>
        <dbReference type="Proteomes" id="UP001179952"/>
    </source>
</evidence>
<evidence type="ECO:0000313" key="9">
    <source>
        <dbReference type="EMBL" id="KAK1272931.1"/>
    </source>
</evidence>
<gene>
    <name evidence="9" type="ORF">QJS04_geneDACA017297</name>
</gene>
<dbReference type="PANTHER" id="PTHR11945">
    <property type="entry name" value="MADS BOX PROTEIN"/>
    <property type="match status" value="1"/>
</dbReference>
<dbReference type="CDD" id="cd00266">
    <property type="entry name" value="MADS_SRF_like"/>
    <property type="match status" value="1"/>
</dbReference>
<evidence type="ECO:0000256" key="2">
    <source>
        <dbReference type="ARBA" id="ARBA00023015"/>
    </source>
</evidence>
<evidence type="ECO:0000256" key="7">
    <source>
        <dbReference type="SAM" id="Phobius"/>
    </source>
</evidence>
<reference evidence="9" key="1">
    <citation type="journal article" date="2023" name="Nat. Commun.">
        <title>Diploid and tetraploid genomes of Acorus and the evolution of monocots.</title>
        <authorList>
            <person name="Ma L."/>
            <person name="Liu K.W."/>
            <person name="Li Z."/>
            <person name="Hsiao Y.Y."/>
            <person name="Qi Y."/>
            <person name="Fu T."/>
            <person name="Tang G.D."/>
            <person name="Zhang D."/>
            <person name="Sun W.H."/>
            <person name="Liu D.K."/>
            <person name="Li Y."/>
            <person name="Chen G.Z."/>
            <person name="Liu X.D."/>
            <person name="Liao X.Y."/>
            <person name="Jiang Y.T."/>
            <person name="Yu X."/>
            <person name="Hao Y."/>
            <person name="Huang J."/>
            <person name="Zhao X.W."/>
            <person name="Ke S."/>
            <person name="Chen Y.Y."/>
            <person name="Wu W.L."/>
            <person name="Hsu J.L."/>
            <person name="Lin Y.F."/>
            <person name="Huang M.D."/>
            <person name="Li C.Y."/>
            <person name="Huang L."/>
            <person name="Wang Z.W."/>
            <person name="Zhao X."/>
            <person name="Zhong W.Y."/>
            <person name="Peng D.H."/>
            <person name="Ahmad S."/>
            <person name="Lan S."/>
            <person name="Zhang J.S."/>
            <person name="Tsai W.C."/>
            <person name="Van de Peer Y."/>
            <person name="Liu Z.J."/>
        </authorList>
    </citation>
    <scope>NUCLEOTIDE SEQUENCE</scope>
    <source>
        <strain evidence="9">SCP</strain>
    </source>
</reference>
<keyword evidence="7" id="KW-0472">Membrane</keyword>
<evidence type="ECO:0000256" key="1">
    <source>
        <dbReference type="ARBA" id="ARBA00004123"/>
    </source>
</evidence>
<dbReference type="GO" id="GO:0005634">
    <property type="term" value="C:nucleus"/>
    <property type="evidence" value="ECO:0007669"/>
    <property type="project" value="UniProtKB-SubCell"/>
</dbReference>
<comment type="subcellular location">
    <subcellularLocation>
        <location evidence="1">Nucleus</location>
    </subcellularLocation>
</comment>
<feature type="transmembrane region" description="Helical" evidence="7">
    <location>
        <begin position="208"/>
        <end position="231"/>
    </location>
</feature>
<protein>
    <submittedName>
        <fullName evidence="9">Agamous-like MADS-box protein AGL80</fullName>
    </submittedName>
</protein>
<evidence type="ECO:0000259" key="8">
    <source>
        <dbReference type="PROSITE" id="PS50066"/>
    </source>
</evidence>
<dbReference type="SUPFAM" id="SSF55455">
    <property type="entry name" value="SRF-like"/>
    <property type="match status" value="1"/>
</dbReference>
<dbReference type="AlphaFoldDB" id="A0AAV9B9K8"/>
<keyword evidence="10" id="KW-1185">Reference proteome</keyword>
<dbReference type="Proteomes" id="UP001179952">
    <property type="component" value="Unassembled WGS sequence"/>
</dbReference>
<dbReference type="Gene3D" id="3.40.1810.10">
    <property type="entry name" value="Transcription factor, MADS-box"/>
    <property type="match status" value="1"/>
</dbReference>
<keyword evidence="3" id="KW-0238">DNA-binding</keyword>
<accession>A0AAV9B9K8</accession>
<dbReference type="Pfam" id="PF00319">
    <property type="entry name" value="SRF-TF"/>
    <property type="match status" value="1"/>
</dbReference>
<dbReference type="GO" id="GO:0046983">
    <property type="term" value="F:protein dimerization activity"/>
    <property type="evidence" value="ECO:0007669"/>
    <property type="project" value="InterPro"/>
</dbReference>
<keyword evidence="2" id="KW-0805">Transcription regulation</keyword>
<keyword evidence="4" id="KW-0804">Transcription</keyword>
<dbReference type="InterPro" id="IPR036879">
    <property type="entry name" value="TF_MADSbox_sf"/>
</dbReference>
<evidence type="ECO:0000256" key="6">
    <source>
        <dbReference type="SAM" id="Coils"/>
    </source>
</evidence>
<comment type="caution">
    <text evidence="9">The sequence shown here is derived from an EMBL/GenBank/DDBJ whole genome shotgun (WGS) entry which is preliminary data.</text>
</comment>
<dbReference type="InterPro" id="IPR033897">
    <property type="entry name" value="SRF-like_MADS-box"/>
</dbReference>
<dbReference type="GO" id="GO:0000978">
    <property type="term" value="F:RNA polymerase II cis-regulatory region sequence-specific DNA binding"/>
    <property type="evidence" value="ECO:0007669"/>
    <property type="project" value="TreeGrafter"/>
</dbReference>
<keyword evidence="5" id="KW-0539">Nucleus</keyword>